<organism evidence="11 12">
    <name type="scientific">Klebsormidium nitens</name>
    <name type="common">Green alga</name>
    <name type="synonym">Ulothrix nitens</name>
    <dbReference type="NCBI Taxonomy" id="105231"/>
    <lineage>
        <taxon>Eukaryota</taxon>
        <taxon>Viridiplantae</taxon>
        <taxon>Streptophyta</taxon>
        <taxon>Klebsormidiophyceae</taxon>
        <taxon>Klebsormidiales</taxon>
        <taxon>Klebsormidiaceae</taxon>
        <taxon>Klebsormidium</taxon>
    </lineage>
</organism>
<dbReference type="GO" id="GO:0042867">
    <property type="term" value="P:pyruvate catabolic process"/>
    <property type="evidence" value="ECO:0000318"/>
    <property type="project" value="GO_Central"/>
</dbReference>
<dbReference type="InterPro" id="IPR036291">
    <property type="entry name" value="NAD(P)-bd_dom_sf"/>
</dbReference>
<dbReference type="AlphaFoldDB" id="A0A1Y1I3E4"/>
<dbReference type="OMA" id="THLDSMR"/>
<evidence type="ECO:0000256" key="6">
    <source>
        <dbReference type="ARBA" id="ARBA00049258"/>
    </source>
</evidence>
<name>A0A1Y1I3E4_KLENI</name>
<dbReference type="GO" id="GO:0005737">
    <property type="term" value="C:cytoplasm"/>
    <property type="evidence" value="ECO:0007669"/>
    <property type="project" value="InterPro"/>
</dbReference>
<dbReference type="Gene3D" id="3.40.50.720">
    <property type="entry name" value="NAD(P)-binding Rossmann-like Domain"/>
    <property type="match status" value="1"/>
</dbReference>
<evidence type="ECO:0000256" key="1">
    <source>
        <dbReference type="ARBA" id="ARBA00004843"/>
    </source>
</evidence>
<dbReference type="SUPFAM" id="SSF56327">
    <property type="entry name" value="LDH C-terminal domain-like"/>
    <property type="match status" value="1"/>
</dbReference>
<dbReference type="InterPro" id="IPR018177">
    <property type="entry name" value="L-lactate_DH_AS"/>
</dbReference>
<evidence type="ECO:0000256" key="4">
    <source>
        <dbReference type="ARBA" id="ARBA00023002"/>
    </source>
</evidence>
<dbReference type="Gene3D" id="3.90.110.10">
    <property type="entry name" value="Lactate dehydrogenase/glycoside hydrolase, family 4, C-terminal"/>
    <property type="match status" value="1"/>
</dbReference>
<dbReference type="STRING" id="105231.A0A1Y1I3E4"/>
<evidence type="ECO:0000256" key="7">
    <source>
        <dbReference type="RuleBase" id="RU000496"/>
    </source>
</evidence>
<gene>
    <name evidence="11" type="ORF">KFL_001690070</name>
</gene>
<dbReference type="PRINTS" id="PR00086">
    <property type="entry name" value="LLDHDRGNASE"/>
</dbReference>
<dbReference type="Pfam" id="PF00056">
    <property type="entry name" value="Ldh_1_N"/>
    <property type="match status" value="1"/>
</dbReference>
<dbReference type="Pfam" id="PF02866">
    <property type="entry name" value="Ldh_1_C"/>
    <property type="match status" value="1"/>
</dbReference>
<dbReference type="NCBIfam" id="TIGR01771">
    <property type="entry name" value="L-LDH-NAD"/>
    <property type="match status" value="1"/>
</dbReference>
<evidence type="ECO:0000259" key="10">
    <source>
        <dbReference type="Pfam" id="PF02866"/>
    </source>
</evidence>
<dbReference type="EMBL" id="DF237118">
    <property type="protein sequence ID" value="GAQ83929.1"/>
    <property type="molecule type" value="Genomic_DNA"/>
</dbReference>
<dbReference type="SUPFAM" id="SSF51735">
    <property type="entry name" value="NAD(P)-binding Rossmann-fold domains"/>
    <property type="match status" value="1"/>
</dbReference>
<dbReference type="CDD" id="cd05293">
    <property type="entry name" value="LDH_1"/>
    <property type="match status" value="1"/>
</dbReference>
<keyword evidence="4 7" id="KW-0560">Oxidoreductase</keyword>
<feature type="domain" description="Lactate/malate dehydrogenase N-terminal" evidence="9">
    <location>
        <begin position="140"/>
        <end position="279"/>
    </location>
</feature>
<evidence type="ECO:0000256" key="3">
    <source>
        <dbReference type="ARBA" id="ARBA00012967"/>
    </source>
</evidence>
<dbReference type="OrthoDB" id="5405561at2759"/>
<sequence length="452" mass="48682">MTSQSSLVLSRKISSKDYCTCTQFQNATLQPLLNPSKHALIVKSKHVAASSSARIDHKPFAESESQAASARRTQFAEGRPHQPHKRRMAQANGAASEPGVLDSPRLQDVVGEKMEDALKRVLFKPVPGAKPNKSDEKTTTKITVVGVGNVGMACAQTILTQDLCGEIALVDVVADKLRGEMLDLQHGAAFLNRAKITAGTDYKVTAGSDVCIVTAGARQREGESRLSLVGRNVNLLKSIIPELVKYSPDTILLLVSNPVDILTHCAWKISGLPPNRVIGSGTNLDSSRFRFLIADALGINAQNVHAHIVGEHGDSSVPMWSSAQIAGIPLVNYARAKNVPLTDEVLDGIHKQVVNGAYDVIKLKGYTSWAIGYSVASLIRTILHDTHRVHPVSVPAKGFHGIKEDVYLSLPALLGRQGLLNVMEQEMTDKERAMVQKSAKGLADVIAGLDNL</sequence>
<dbReference type="InterPro" id="IPR015955">
    <property type="entry name" value="Lactate_DH/Glyco_Ohase_4_C"/>
</dbReference>
<evidence type="ECO:0000256" key="2">
    <source>
        <dbReference type="ARBA" id="ARBA00006054"/>
    </source>
</evidence>
<comment type="catalytic activity">
    <reaction evidence="6 7">
        <text>(S)-lactate + NAD(+) = pyruvate + NADH + H(+)</text>
        <dbReference type="Rhea" id="RHEA:23444"/>
        <dbReference type="ChEBI" id="CHEBI:15361"/>
        <dbReference type="ChEBI" id="CHEBI:15378"/>
        <dbReference type="ChEBI" id="CHEBI:16651"/>
        <dbReference type="ChEBI" id="CHEBI:57540"/>
        <dbReference type="ChEBI" id="CHEBI:57945"/>
        <dbReference type="EC" id="1.1.1.27"/>
    </reaction>
</comment>
<feature type="domain" description="Lactate/malate dehydrogenase C-terminal" evidence="10">
    <location>
        <begin position="282"/>
        <end position="446"/>
    </location>
</feature>
<dbReference type="HAMAP" id="MF_00488">
    <property type="entry name" value="Lactate_dehydrog"/>
    <property type="match status" value="1"/>
</dbReference>
<dbReference type="GO" id="GO:0006089">
    <property type="term" value="P:lactate metabolic process"/>
    <property type="evidence" value="ECO:0000318"/>
    <property type="project" value="GO_Central"/>
</dbReference>
<evidence type="ECO:0000313" key="11">
    <source>
        <dbReference type="EMBL" id="GAQ83929.1"/>
    </source>
</evidence>
<dbReference type="PANTHER" id="PTHR43128:SF16">
    <property type="entry name" value="L-LACTATE DEHYDROGENASE"/>
    <property type="match status" value="1"/>
</dbReference>
<dbReference type="FunFam" id="3.40.50.720:FF:000018">
    <property type="entry name" value="Malate dehydrogenase"/>
    <property type="match status" value="1"/>
</dbReference>
<dbReference type="PANTHER" id="PTHR43128">
    <property type="entry name" value="L-2-HYDROXYCARBOXYLATE DEHYDROGENASE (NAD(P)(+))"/>
    <property type="match status" value="1"/>
</dbReference>
<evidence type="ECO:0000259" key="9">
    <source>
        <dbReference type="Pfam" id="PF00056"/>
    </source>
</evidence>
<comment type="pathway">
    <text evidence="1 7">Fermentation; pyruvate fermentation to lactate; (S)-lactate from pyruvate: step 1/1.</text>
</comment>
<accession>A0A1Y1I3E4</accession>
<proteinExistence type="inferred from homology"/>
<dbReference type="InterPro" id="IPR001557">
    <property type="entry name" value="L-lactate/malate_DH"/>
</dbReference>
<dbReference type="InterPro" id="IPR011304">
    <property type="entry name" value="L-lactate_DH"/>
</dbReference>
<keyword evidence="5 7" id="KW-0520">NAD</keyword>
<evidence type="ECO:0000256" key="5">
    <source>
        <dbReference type="ARBA" id="ARBA00023027"/>
    </source>
</evidence>
<dbReference type="UniPathway" id="UPA00554">
    <property type="reaction ID" value="UER00611"/>
</dbReference>
<protein>
    <recommendedName>
        <fullName evidence="3 7">L-lactate dehydrogenase</fullName>
        <ecNumber evidence="3 7">1.1.1.27</ecNumber>
    </recommendedName>
</protein>
<dbReference type="GO" id="GO:0004459">
    <property type="term" value="F:L-lactate dehydrogenase (NAD+) activity"/>
    <property type="evidence" value="ECO:0000318"/>
    <property type="project" value="GO_Central"/>
</dbReference>
<comment type="similarity">
    <text evidence="2">Belongs to the LDH/MDH superfamily. LDH family.</text>
</comment>
<dbReference type="InterPro" id="IPR001236">
    <property type="entry name" value="Lactate/malate_DH_N"/>
</dbReference>
<evidence type="ECO:0000313" key="12">
    <source>
        <dbReference type="Proteomes" id="UP000054558"/>
    </source>
</evidence>
<feature type="region of interest" description="Disordered" evidence="8">
    <location>
        <begin position="51"/>
        <end position="103"/>
    </location>
</feature>
<evidence type="ECO:0000256" key="8">
    <source>
        <dbReference type="SAM" id="MobiDB-lite"/>
    </source>
</evidence>
<keyword evidence="12" id="KW-1185">Reference proteome</keyword>
<dbReference type="Proteomes" id="UP000054558">
    <property type="component" value="Unassembled WGS sequence"/>
</dbReference>
<dbReference type="EC" id="1.1.1.27" evidence="3 7"/>
<reference evidence="11 12" key="1">
    <citation type="journal article" date="2014" name="Nat. Commun.">
        <title>Klebsormidium flaccidum genome reveals primary factors for plant terrestrial adaptation.</title>
        <authorList>
            <person name="Hori K."/>
            <person name="Maruyama F."/>
            <person name="Fujisawa T."/>
            <person name="Togashi T."/>
            <person name="Yamamoto N."/>
            <person name="Seo M."/>
            <person name="Sato S."/>
            <person name="Yamada T."/>
            <person name="Mori H."/>
            <person name="Tajima N."/>
            <person name="Moriyama T."/>
            <person name="Ikeuchi M."/>
            <person name="Watanabe M."/>
            <person name="Wada H."/>
            <person name="Kobayashi K."/>
            <person name="Saito M."/>
            <person name="Masuda T."/>
            <person name="Sasaki-Sekimoto Y."/>
            <person name="Mashiguchi K."/>
            <person name="Awai K."/>
            <person name="Shimojima M."/>
            <person name="Masuda S."/>
            <person name="Iwai M."/>
            <person name="Nobusawa T."/>
            <person name="Narise T."/>
            <person name="Kondo S."/>
            <person name="Saito H."/>
            <person name="Sato R."/>
            <person name="Murakawa M."/>
            <person name="Ihara Y."/>
            <person name="Oshima-Yamada Y."/>
            <person name="Ohtaka K."/>
            <person name="Satoh M."/>
            <person name="Sonobe K."/>
            <person name="Ishii M."/>
            <person name="Ohtani R."/>
            <person name="Kanamori-Sato M."/>
            <person name="Honoki R."/>
            <person name="Miyazaki D."/>
            <person name="Mochizuki H."/>
            <person name="Umetsu J."/>
            <person name="Higashi K."/>
            <person name="Shibata D."/>
            <person name="Kamiya Y."/>
            <person name="Sato N."/>
            <person name="Nakamura Y."/>
            <person name="Tabata S."/>
            <person name="Ida S."/>
            <person name="Kurokawa K."/>
            <person name="Ohta H."/>
        </authorList>
    </citation>
    <scope>NUCLEOTIDE SEQUENCE [LARGE SCALE GENOMIC DNA]</scope>
    <source>
        <strain evidence="11 12">NIES-2285</strain>
    </source>
</reference>
<dbReference type="InterPro" id="IPR022383">
    <property type="entry name" value="Lactate/malate_DH_C"/>
</dbReference>
<dbReference type="PROSITE" id="PS00064">
    <property type="entry name" value="L_LDH"/>
    <property type="match status" value="1"/>
</dbReference>